<dbReference type="AlphaFoldDB" id="A0A0D8JAE8"/>
<keyword evidence="3" id="KW-1185">Reference proteome</keyword>
<proteinExistence type="predicted"/>
<evidence type="ECO:0000313" key="3">
    <source>
        <dbReference type="Proteomes" id="UP000032544"/>
    </source>
</evidence>
<comment type="caution">
    <text evidence="2">The sequence shown here is derived from an EMBL/GenBank/DDBJ whole genome shotgun (WGS) entry which is preliminary data.</text>
</comment>
<protein>
    <recommendedName>
        <fullName evidence="1">Polysaccharide pyruvyl transferase domain-containing protein</fullName>
    </recommendedName>
</protein>
<dbReference type="PATRIC" id="fig|1544798.3.peg.2661"/>
<dbReference type="RefSeq" id="WP_045029960.1">
    <property type="nucleotide sequence ID" value="NZ_JRHC01000002.1"/>
</dbReference>
<dbReference type="EMBL" id="JRHC01000002">
    <property type="protein sequence ID" value="KJF43882.1"/>
    <property type="molecule type" value="Genomic_DNA"/>
</dbReference>
<feature type="domain" description="Polysaccharide pyruvyl transferase" evidence="1">
    <location>
        <begin position="13"/>
        <end position="281"/>
    </location>
</feature>
<dbReference type="OrthoDB" id="9799278at2"/>
<dbReference type="Proteomes" id="UP000032544">
    <property type="component" value="Unassembled WGS sequence"/>
</dbReference>
<gene>
    <name evidence="2" type="ORF">LH29_12505</name>
</gene>
<dbReference type="STRING" id="1544798.LH29_12505"/>
<sequence>MKIALITYHSADNYGATLQAYATYKILEDLGNDVEIIDLRIDQPNPFLKKILLFKKHLQFNSFRKKYFKKITQKYLDLSDLRKNPPVADAYIVGSDQVWNTDISGKLAEAYFLDFGDKNIKRIAYASSFGKGEWESKNNLSTEKIKVLLKRFSNIGVREKSGVELCASVFNIEATQVLDPVLLHHNYEELTGEIKSFQNNILLYKIVNDPRFYNKAQEVGDKLNLPLRSVGSIRRLKNIKCSYPEKLPDWIISIASSSYILTDSFHGTVLSLLYKKNFIVYVGDPKLVTRIRSLLCLVGLEDRICSYSDDIEKVTDLLQKKIDYKKVTAILEDLRNESISFIKNSLSK</sequence>
<dbReference type="Pfam" id="PF04230">
    <property type="entry name" value="PS_pyruv_trans"/>
    <property type="match status" value="1"/>
</dbReference>
<evidence type="ECO:0000259" key="1">
    <source>
        <dbReference type="Pfam" id="PF04230"/>
    </source>
</evidence>
<evidence type="ECO:0000313" key="2">
    <source>
        <dbReference type="EMBL" id="KJF43882.1"/>
    </source>
</evidence>
<dbReference type="InterPro" id="IPR007345">
    <property type="entry name" value="Polysacch_pyruvyl_Trfase"/>
</dbReference>
<name>A0A0D8JAE8_9BACT</name>
<accession>A0A0D8JAE8</accession>
<organism evidence="2 3">
    <name type="scientific">Draconibacterium sediminis</name>
    <dbReference type="NCBI Taxonomy" id="1544798"/>
    <lineage>
        <taxon>Bacteria</taxon>
        <taxon>Pseudomonadati</taxon>
        <taxon>Bacteroidota</taxon>
        <taxon>Bacteroidia</taxon>
        <taxon>Marinilabiliales</taxon>
        <taxon>Prolixibacteraceae</taxon>
        <taxon>Draconibacterium</taxon>
    </lineage>
</organism>
<reference evidence="2 3" key="1">
    <citation type="submission" date="2014-09" db="EMBL/GenBank/DDBJ databases">
        <title>Draft Genome Sequence of Draconibacterium sp. JN14CK-3.</title>
        <authorList>
            <person name="Dong C."/>
            <person name="Lai Q."/>
            <person name="Shao Z."/>
        </authorList>
    </citation>
    <scope>NUCLEOTIDE SEQUENCE [LARGE SCALE GENOMIC DNA]</scope>
    <source>
        <strain evidence="2 3">JN14CK-3</strain>
    </source>
</reference>